<dbReference type="Proteomes" id="UP000683417">
    <property type="component" value="Unassembled WGS sequence"/>
</dbReference>
<name>A0A9W4D6R9_BLUGR</name>
<proteinExistence type="predicted"/>
<evidence type="ECO:0000313" key="2">
    <source>
        <dbReference type="Proteomes" id="UP000683417"/>
    </source>
</evidence>
<dbReference type="EMBL" id="CAJHIT010000006">
    <property type="protein sequence ID" value="CAD6502365.1"/>
    <property type="molecule type" value="Genomic_DNA"/>
</dbReference>
<protein>
    <submittedName>
        <fullName evidence="1">BgTH12-04958</fullName>
    </submittedName>
</protein>
<dbReference type="AlphaFoldDB" id="A0A9W4D6R9"/>
<organism evidence="1 2">
    <name type="scientific">Blumeria graminis f. sp. triticale</name>
    <dbReference type="NCBI Taxonomy" id="1689686"/>
    <lineage>
        <taxon>Eukaryota</taxon>
        <taxon>Fungi</taxon>
        <taxon>Dikarya</taxon>
        <taxon>Ascomycota</taxon>
        <taxon>Pezizomycotina</taxon>
        <taxon>Leotiomycetes</taxon>
        <taxon>Erysiphales</taxon>
        <taxon>Erysiphaceae</taxon>
        <taxon>Blumeria</taxon>
    </lineage>
</organism>
<gene>
    <name evidence="1" type="ORF">BGTH12_LOCUS3723</name>
</gene>
<comment type="caution">
    <text evidence="1">The sequence shown here is derived from an EMBL/GenBank/DDBJ whole genome shotgun (WGS) entry which is preliminary data.</text>
</comment>
<reference evidence="1" key="1">
    <citation type="submission" date="2020-10" db="EMBL/GenBank/DDBJ databases">
        <authorList>
            <person name="Muller C M."/>
        </authorList>
    </citation>
    <scope>NUCLEOTIDE SEQUENCE</scope>
    <source>
        <strain evidence="1">THUN-12</strain>
    </source>
</reference>
<accession>A0A9W4D6R9</accession>
<sequence>MIKSVNSRRELGMSCRVSTTIISPSSKFVEVITDYLLALIVPHIYFSGFKTGKSRPPGIIVSFETG</sequence>
<evidence type="ECO:0000313" key="1">
    <source>
        <dbReference type="EMBL" id="CAD6502365.1"/>
    </source>
</evidence>